<keyword evidence="1" id="KW-0472">Membrane</keyword>
<keyword evidence="1" id="KW-1133">Transmembrane helix</keyword>
<dbReference type="Proteomes" id="UP000622648">
    <property type="component" value="Unassembled WGS sequence"/>
</dbReference>
<proteinExistence type="predicted"/>
<evidence type="ECO:0000313" key="3">
    <source>
        <dbReference type="EMBL" id="GGE68958.1"/>
    </source>
</evidence>
<dbReference type="EMBL" id="BMJO01000008">
    <property type="protein sequence ID" value="GGE68958.1"/>
    <property type="molecule type" value="Genomic_DNA"/>
</dbReference>
<organism evidence="3 4">
    <name type="scientific">Pedobacter psychrotolerans</name>
    <dbReference type="NCBI Taxonomy" id="1843235"/>
    <lineage>
        <taxon>Bacteria</taxon>
        <taxon>Pseudomonadati</taxon>
        <taxon>Bacteroidota</taxon>
        <taxon>Sphingobacteriia</taxon>
        <taxon>Sphingobacteriales</taxon>
        <taxon>Sphingobacteriaceae</taxon>
        <taxon>Pedobacter</taxon>
    </lineage>
</organism>
<dbReference type="RefSeq" id="WP_132528812.1">
    <property type="nucleotide sequence ID" value="NZ_BMJO01000008.1"/>
</dbReference>
<feature type="transmembrane region" description="Helical" evidence="1">
    <location>
        <begin position="69"/>
        <end position="88"/>
    </location>
</feature>
<accession>A0ABQ1T0X8</accession>
<comment type="caution">
    <text evidence="3">The sequence shown here is derived from an EMBL/GenBank/DDBJ whole genome shotgun (WGS) entry which is preliminary data.</text>
</comment>
<feature type="chain" id="PRO_5047044999" evidence="2">
    <location>
        <begin position="21"/>
        <end position="115"/>
    </location>
</feature>
<keyword evidence="2" id="KW-0732">Signal</keyword>
<evidence type="ECO:0000313" key="4">
    <source>
        <dbReference type="Proteomes" id="UP000622648"/>
    </source>
</evidence>
<evidence type="ECO:0000256" key="1">
    <source>
        <dbReference type="SAM" id="Phobius"/>
    </source>
</evidence>
<keyword evidence="1" id="KW-0812">Transmembrane</keyword>
<evidence type="ECO:0000256" key="2">
    <source>
        <dbReference type="SAM" id="SignalP"/>
    </source>
</evidence>
<gene>
    <name evidence="3" type="ORF">GCM10011413_39570</name>
</gene>
<sequence>MRLFYTIVLFTTLVSFASFASPKKRNAPKMLIGQITAISPKISLQHHTGIQSDGESLQKDFINHTLTNFFLDALVVLTLSFSFSLFVNRNNTVLKRLKYNYWCLLNMLYPQHAFW</sequence>
<reference evidence="4" key="1">
    <citation type="journal article" date="2019" name="Int. J. Syst. Evol. Microbiol.">
        <title>The Global Catalogue of Microorganisms (GCM) 10K type strain sequencing project: providing services to taxonomists for standard genome sequencing and annotation.</title>
        <authorList>
            <consortium name="The Broad Institute Genomics Platform"/>
            <consortium name="The Broad Institute Genome Sequencing Center for Infectious Disease"/>
            <person name="Wu L."/>
            <person name="Ma J."/>
        </authorList>
    </citation>
    <scope>NUCLEOTIDE SEQUENCE [LARGE SCALE GENOMIC DNA]</scope>
    <source>
        <strain evidence="4">CGMCC 1.15644</strain>
    </source>
</reference>
<name>A0ABQ1T0X8_9SPHI</name>
<keyword evidence="4" id="KW-1185">Reference proteome</keyword>
<protein>
    <submittedName>
        <fullName evidence="3">Uncharacterized protein</fullName>
    </submittedName>
</protein>
<feature type="signal peptide" evidence="2">
    <location>
        <begin position="1"/>
        <end position="20"/>
    </location>
</feature>